<evidence type="ECO:0000313" key="3">
    <source>
        <dbReference type="Proteomes" id="UP001482620"/>
    </source>
</evidence>
<organism evidence="2 3">
    <name type="scientific">Ilyodon furcidens</name>
    <name type="common">goldbreast splitfin</name>
    <dbReference type="NCBI Taxonomy" id="33524"/>
    <lineage>
        <taxon>Eukaryota</taxon>
        <taxon>Metazoa</taxon>
        <taxon>Chordata</taxon>
        <taxon>Craniata</taxon>
        <taxon>Vertebrata</taxon>
        <taxon>Euteleostomi</taxon>
        <taxon>Actinopterygii</taxon>
        <taxon>Neopterygii</taxon>
        <taxon>Teleostei</taxon>
        <taxon>Neoteleostei</taxon>
        <taxon>Acanthomorphata</taxon>
        <taxon>Ovalentaria</taxon>
        <taxon>Atherinomorphae</taxon>
        <taxon>Cyprinodontiformes</taxon>
        <taxon>Goodeidae</taxon>
        <taxon>Ilyodon</taxon>
    </lineage>
</organism>
<gene>
    <name evidence="2" type="ORF">ILYODFUR_037284</name>
</gene>
<proteinExistence type="predicted"/>
<sequence>MPPRYSSDIDLKRERRPTPVKLLEKNKNIQNGATYRINSPRMAPTVKNLPPTSIPPTRGGSSGNAHCMADPTAVPYIGDAGPCSGQTQSCRGPGLGCRIRPPRSGPRFEGPDTLTIGI</sequence>
<reference evidence="2 3" key="1">
    <citation type="submission" date="2021-06" db="EMBL/GenBank/DDBJ databases">
        <authorList>
            <person name="Palmer J.M."/>
        </authorList>
    </citation>
    <scope>NUCLEOTIDE SEQUENCE [LARGE SCALE GENOMIC DNA]</scope>
    <source>
        <strain evidence="3">if_2019</strain>
        <tissue evidence="2">Muscle</tissue>
    </source>
</reference>
<name>A0ABV0U232_9TELE</name>
<evidence type="ECO:0000256" key="1">
    <source>
        <dbReference type="SAM" id="MobiDB-lite"/>
    </source>
</evidence>
<feature type="region of interest" description="Disordered" evidence="1">
    <location>
        <begin position="87"/>
        <end position="118"/>
    </location>
</feature>
<accession>A0ABV0U232</accession>
<feature type="region of interest" description="Disordered" evidence="1">
    <location>
        <begin position="36"/>
        <end position="66"/>
    </location>
</feature>
<protein>
    <submittedName>
        <fullName evidence="2">Uncharacterized protein</fullName>
    </submittedName>
</protein>
<dbReference type="Proteomes" id="UP001482620">
    <property type="component" value="Unassembled WGS sequence"/>
</dbReference>
<dbReference type="EMBL" id="JAHRIQ010054469">
    <property type="protein sequence ID" value="MEQ2238829.1"/>
    <property type="molecule type" value="Genomic_DNA"/>
</dbReference>
<comment type="caution">
    <text evidence="2">The sequence shown here is derived from an EMBL/GenBank/DDBJ whole genome shotgun (WGS) entry which is preliminary data.</text>
</comment>
<keyword evidence="3" id="KW-1185">Reference proteome</keyword>
<evidence type="ECO:0000313" key="2">
    <source>
        <dbReference type="EMBL" id="MEQ2238829.1"/>
    </source>
</evidence>